<dbReference type="Pfam" id="PF00440">
    <property type="entry name" value="TetR_N"/>
    <property type="match status" value="1"/>
</dbReference>
<dbReference type="Proteomes" id="UP000198847">
    <property type="component" value="Unassembled WGS sequence"/>
</dbReference>
<organism evidence="4 5">
    <name type="scientific">Propionispora vibrioides</name>
    <dbReference type="NCBI Taxonomy" id="112903"/>
    <lineage>
        <taxon>Bacteria</taxon>
        <taxon>Bacillati</taxon>
        <taxon>Bacillota</taxon>
        <taxon>Negativicutes</taxon>
        <taxon>Selenomonadales</taxon>
        <taxon>Sporomusaceae</taxon>
        <taxon>Propionispora</taxon>
    </lineage>
</organism>
<evidence type="ECO:0000313" key="4">
    <source>
        <dbReference type="EMBL" id="SEP43977.1"/>
    </source>
</evidence>
<protein>
    <submittedName>
        <fullName evidence="4">DNA-binding transcriptional regulator, AcrR family</fullName>
    </submittedName>
</protein>
<dbReference type="InterPro" id="IPR050624">
    <property type="entry name" value="HTH-type_Tx_Regulator"/>
</dbReference>
<name>A0A1H8XVZ2_9FIRM</name>
<dbReference type="InterPro" id="IPR001647">
    <property type="entry name" value="HTH_TetR"/>
</dbReference>
<dbReference type="PANTHER" id="PTHR43479">
    <property type="entry name" value="ACREF/ENVCD OPERON REPRESSOR-RELATED"/>
    <property type="match status" value="1"/>
</dbReference>
<dbReference type="PANTHER" id="PTHR43479:SF11">
    <property type="entry name" value="ACREF_ENVCD OPERON REPRESSOR-RELATED"/>
    <property type="match status" value="1"/>
</dbReference>
<sequence>MRQAELIDAAEELFLAAGYQNTMIQDIVKKVGVAQGTFYYYFASKDAVLEAIFTKHFQNMLAEIKSYHQNHVPALKQLNLFINLFYKLSYSGKPGLLAKILYKEKQGLLINQLWRKTQMISIPSLIPILERCNQEGVTHVQHMEETLAFFLGIIASLLEASSPLIHGHESNPEVVSRKIRIAEKMLDTLFSAPSGSIRFQVVDLPFSTAEECSGTAKSTLEIIK</sequence>
<dbReference type="GO" id="GO:0003677">
    <property type="term" value="F:DNA binding"/>
    <property type="evidence" value="ECO:0007669"/>
    <property type="project" value="UniProtKB-UniRule"/>
</dbReference>
<dbReference type="PROSITE" id="PS50977">
    <property type="entry name" value="HTH_TETR_2"/>
    <property type="match status" value="1"/>
</dbReference>
<dbReference type="STRING" id="112903.SAMN04490178_13127"/>
<reference evidence="4 5" key="1">
    <citation type="submission" date="2016-10" db="EMBL/GenBank/DDBJ databases">
        <authorList>
            <person name="de Groot N.N."/>
        </authorList>
    </citation>
    <scope>NUCLEOTIDE SEQUENCE [LARGE SCALE GENOMIC DNA]</scope>
    <source>
        <strain evidence="4 5">DSM 13305</strain>
    </source>
</reference>
<evidence type="ECO:0000313" key="5">
    <source>
        <dbReference type="Proteomes" id="UP000198847"/>
    </source>
</evidence>
<gene>
    <name evidence="4" type="ORF">SAMN04490178_13127</name>
</gene>
<dbReference type="PRINTS" id="PR00455">
    <property type="entry name" value="HTHTETR"/>
</dbReference>
<dbReference type="AlphaFoldDB" id="A0A1H8XVZ2"/>
<evidence type="ECO:0000259" key="3">
    <source>
        <dbReference type="PROSITE" id="PS50977"/>
    </source>
</evidence>
<evidence type="ECO:0000256" key="2">
    <source>
        <dbReference type="PROSITE-ProRule" id="PRU00335"/>
    </source>
</evidence>
<evidence type="ECO:0000256" key="1">
    <source>
        <dbReference type="ARBA" id="ARBA00023125"/>
    </source>
</evidence>
<dbReference type="Gene3D" id="1.10.357.10">
    <property type="entry name" value="Tetracycline Repressor, domain 2"/>
    <property type="match status" value="1"/>
</dbReference>
<dbReference type="InterPro" id="IPR009057">
    <property type="entry name" value="Homeodomain-like_sf"/>
</dbReference>
<accession>A0A1H8XVZ2</accession>
<proteinExistence type="predicted"/>
<feature type="domain" description="HTH tetR-type" evidence="3">
    <location>
        <begin position="1"/>
        <end position="60"/>
    </location>
</feature>
<dbReference type="EMBL" id="FODY01000031">
    <property type="protein sequence ID" value="SEP43977.1"/>
    <property type="molecule type" value="Genomic_DNA"/>
</dbReference>
<dbReference type="RefSeq" id="WP_245732604.1">
    <property type="nucleotide sequence ID" value="NZ_FODY01000031.1"/>
</dbReference>
<dbReference type="SUPFAM" id="SSF46689">
    <property type="entry name" value="Homeodomain-like"/>
    <property type="match status" value="1"/>
</dbReference>
<keyword evidence="5" id="KW-1185">Reference proteome</keyword>
<keyword evidence="1 2" id="KW-0238">DNA-binding</keyword>
<feature type="DNA-binding region" description="H-T-H motif" evidence="2">
    <location>
        <begin position="23"/>
        <end position="42"/>
    </location>
</feature>